<proteinExistence type="predicted"/>
<accession>A0A919F3R2</accession>
<evidence type="ECO:0000313" key="2">
    <source>
        <dbReference type="EMBL" id="GHG77392.1"/>
    </source>
</evidence>
<dbReference type="SUPFAM" id="SSF51735">
    <property type="entry name" value="NAD(P)-binding Rossmann-fold domains"/>
    <property type="match status" value="1"/>
</dbReference>
<dbReference type="RefSeq" id="WP_189986679.1">
    <property type="nucleotide sequence ID" value="NZ_BNBF01000045.1"/>
</dbReference>
<dbReference type="InterPro" id="IPR002347">
    <property type="entry name" value="SDR_fam"/>
</dbReference>
<dbReference type="PRINTS" id="PR00081">
    <property type="entry name" value="GDHRDH"/>
</dbReference>
<keyword evidence="1" id="KW-0560">Oxidoreductase</keyword>
<dbReference type="PANTHER" id="PTHR43157:SF31">
    <property type="entry name" value="PHOSPHATIDYLINOSITOL-GLYCAN BIOSYNTHESIS CLASS F PROTEIN"/>
    <property type="match status" value="1"/>
</dbReference>
<sequence>MTETTGPRGKRGTWNASRLPDLTGRTALITGANSGIGLAAARALAGAGAHVVFAVRDLARGGAAAARVNGSTEVRRLDLADLDSVREFAAGWDRPLDLLINNAGVMMLPEQRTAQGFEMQFGTNHLGHFALTNLLLPQVTDRVVTVSSGAHRWGAAAIHFEDVNLRGRYSPVRAYAQSKLANLLFTLELQRRLTEAGSAVRALAAHPGWAATNLQSRAANPLARGFMVVGNRFLAQDEAAGALPTLYAATQDLPGAAYVGPDGPAEMRGAPALVGRSAAASDPVAARRLWTLSEELTGVGCPLPTPAR</sequence>
<evidence type="ECO:0000256" key="1">
    <source>
        <dbReference type="ARBA" id="ARBA00023002"/>
    </source>
</evidence>
<dbReference type="InterPro" id="IPR036291">
    <property type="entry name" value="NAD(P)-bd_dom_sf"/>
</dbReference>
<dbReference type="GO" id="GO:0016491">
    <property type="term" value="F:oxidoreductase activity"/>
    <property type="evidence" value="ECO:0007669"/>
    <property type="project" value="UniProtKB-KW"/>
</dbReference>
<dbReference type="Proteomes" id="UP000619355">
    <property type="component" value="Unassembled WGS sequence"/>
</dbReference>
<organism evidence="2 3">
    <name type="scientific">Streptomyces capoamus</name>
    <dbReference type="NCBI Taxonomy" id="68183"/>
    <lineage>
        <taxon>Bacteria</taxon>
        <taxon>Bacillati</taxon>
        <taxon>Actinomycetota</taxon>
        <taxon>Actinomycetes</taxon>
        <taxon>Kitasatosporales</taxon>
        <taxon>Streptomycetaceae</taxon>
        <taxon>Streptomyces</taxon>
    </lineage>
</organism>
<dbReference type="Pfam" id="PF00106">
    <property type="entry name" value="adh_short"/>
    <property type="match status" value="1"/>
</dbReference>
<dbReference type="EMBL" id="BNBF01000045">
    <property type="protein sequence ID" value="GHG77392.1"/>
    <property type="molecule type" value="Genomic_DNA"/>
</dbReference>
<keyword evidence="3" id="KW-1185">Reference proteome</keyword>
<dbReference type="Gene3D" id="3.40.50.720">
    <property type="entry name" value="NAD(P)-binding Rossmann-like Domain"/>
    <property type="match status" value="1"/>
</dbReference>
<protein>
    <submittedName>
        <fullName evidence="2">Short-chain dehydrogenase/reductase</fullName>
    </submittedName>
</protein>
<dbReference type="PANTHER" id="PTHR43157">
    <property type="entry name" value="PHOSPHATIDYLINOSITOL-GLYCAN BIOSYNTHESIS CLASS F PROTEIN-RELATED"/>
    <property type="match status" value="1"/>
</dbReference>
<gene>
    <name evidence="2" type="ORF">GCM10018980_75710</name>
</gene>
<reference evidence="3" key="1">
    <citation type="journal article" date="2019" name="Int. J. Syst. Evol. Microbiol.">
        <title>The Global Catalogue of Microorganisms (GCM) 10K type strain sequencing project: providing services to taxonomists for standard genome sequencing and annotation.</title>
        <authorList>
            <consortium name="The Broad Institute Genomics Platform"/>
            <consortium name="The Broad Institute Genome Sequencing Center for Infectious Disease"/>
            <person name="Wu L."/>
            <person name="Ma J."/>
        </authorList>
    </citation>
    <scope>NUCLEOTIDE SEQUENCE [LARGE SCALE GENOMIC DNA]</scope>
    <source>
        <strain evidence="3">JCM 4253</strain>
    </source>
</reference>
<dbReference type="NCBIfam" id="NF004846">
    <property type="entry name" value="PRK06197.1"/>
    <property type="match status" value="1"/>
</dbReference>
<name>A0A919F3R2_9ACTN</name>
<evidence type="ECO:0000313" key="3">
    <source>
        <dbReference type="Proteomes" id="UP000619355"/>
    </source>
</evidence>
<comment type="caution">
    <text evidence="2">The sequence shown here is derived from an EMBL/GenBank/DDBJ whole genome shotgun (WGS) entry which is preliminary data.</text>
</comment>
<dbReference type="AlphaFoldDB" id="A0A919F3R2"/>